<keyword evidence="2 5" id="KW-0812">Transmembrane</keyword>
<comment type="subcellular location">
    <subcellularLocation>
        <location evidence="1">Membrane</location>
    </subcellularLocation>
</comment>
<gene>
    <name evidence="6" type="ORF">EF096_12440</name>
</gene>
<dbReference type="Proteomes" id="UP000275199">
    <property type="component" value="Unassembled WGS sequence"/>
</dbReference>
<name>A0ABX9XGT6_9PSED</name>
<dbReference type="InterPro" id="IPR023352">
    <property type="entry name" value="MAPEG-like_dom_sf"/>
</dbReference>
<dbReference type="SUPFAM" id="SSF161084">
    <property type="entry name" value="MAPEG domain-like"/>
    <property type="match status" value="1"/>
</dbReference>
<organism evidence="6 7">
    <name type="scientific">Pseudomonas neustonica</name>
    <dbReference type="NCBI Taxonomy" id="2487346"/>
    <lineage>
        <taxon>Bacteria</taxon>
        <taxon>Pseudomonadati</taxon>
        <taxon>Pseudomonadota</taxon>
        <taxon>Gammaproteobacteria</taxon>
        <taxon>Pseudomonadales</taxon>
        <taxon>Pseudomonadaceae</taxon>
        <taxon>Pseudomonas</taxon>
    </lineage>
</organism>
<dbReference type="Gene3D" id="1.20.120.550">
    <property type="entry name" value="Membrane associated eicosanoid/glutathione metabolism-like domain"/>
    <property type="match status" value="1"/>
</dbReference>
<feature type="transmembrane region" description="Helical" evidence="5">
    <location>
        <begin position="117"/>
        <end position="137"/>
    </location>
</feature>
<evidence type="ECO:0000256" key="3">
    <source>
        <dbReference type="ARBA" id="ARBA00022989"/>
    </source>
</evidence>
<keyword evidence="4 5" id="KW-0472">Membrane</keyword>
<dbReference type="InterPro" id="IPR001129">
    <property type="entry name" value="Membr-assoc_MAPEG"/>
</dbReference>
<evidence type="ECO:0000256" key="5">
    <source>
        <dbReference type="SAM" id="Phobius"/>
    </source>
</evidence>
<comment type="caution">
    <text evidence="6">The sequence shown here is derived from an EMBL/GenBank/DDBJ whole genome shotgun (WGS) entry which is preliminary data.</text>
</comment>
<dbReference type="RefSeq" id="WP_123889951.1">
    <property type="nucleotide sequence ID" value="NZ_JBPYCX010000016.1"/>
</dbReference>
<evidence type="ECO:0000256" key="4">
    <source>
        <dbReference type="ARBA" id="ARBA00023136"/>
    </source>
</evidence>
<evidence type="ECO:0000256" key="2">
    <source>
        <dbReference type="ARBA" id="ARBA00022692"/>
    </source>
</evidence>
<proteinExistence type="predicted"/>
<evidence type="ECO:0000256" key="1">
    <source>
        <dbReference type="ARBA" id="ARBA00004370"/>
    </source>
</evidence>
<dbReference type="Pfam" id="PF01124">
    <property type="entry name" value="MAPEG"/>
    <property type="match status" value="1"/>
</dbReference>
<evidence type="ECO:0008006" key="8">
    <source>
        <dbReference type="Google" id="ProtNLM"/>
    </source>
</evidence>
<feature type="transmembrane region" description="Helical" evidence="5">
    <location>
        <begin position="68"/>
        <end position="96"/>
    </location>
</feature>
<protein>
    <recommendedName>
        <fullName evidence="8">MAPEG family protein</fullName>
    </recommendedName>
</protein>
<sequence length="139" mass="15410">MNAQLILLPVLLQIALTLASYVALARAKSKALALGQVDEVRRALHSDAWPDSVIKINNNIRNQFETPVLFYVLVLVLLNLGAVGWLTQLLAWLFVLSRIAHTLVHTGTNQVPLRRRLFTFGCVVLMLMTALAAWVLVIG</sequence>
<dbReference type="EMBL" id="RKKU01000015">
    <property type="protein sequence ID" value="ROZ83657.1"/>
    <property type="molecule type" value="Genomic_DNA"/>
</dbReference>
<keyword evidence="7" id="KW-1185">Reference proteome</keyword>
<evidence type="ECO:0000313" key="7">
    <source>
        <dbReference type="Proteomes" id="UP000275199"/>
    </source>
</evidence>
<reference evidence="6 7" key="1">
    <citation type="submission" date="2018-11" db="EMBL/GenBank/DDBJ databases">
        <authorList>
            <person name="Jang G.I."/>
            <person name="Hwang C.Y."/>
        </authorList>
    </citation>
    <scope>NUCLEOTIDE SEQUENCE [LARGE SCALE GENOMIC DNA]</scope>
    <source>
        <strain evidence="6 7">SSM26</strain>
    </source>
</reference>
<keyword evidence="3 5" id="KW-1133">Transmembrane helix</keyword>
<accession>A0ABX9XGT6</accession>
<evidence type="ECO:0000313" key="6">
    <source>
        <dbReference type="EMBL" id="ROZ83657.1"/>
    </source>
</evidence>